<dbReference type="EMBL" id="SADE01000004">
    <property type="protein sequence ID" value="RVU34112.1"/>
    <property type="molecule type" value="Genomic_DNA"/>
</dbReference>
<evidence type="ECO:0000313" key="12">
    <source>
        <dbReference type="Proteomes" id="UP000287447"/>
    </source>
</evidence>
<dbReference type="Pfam" id="PF00535">
    <property type="entry name" value="Glycos_transf_2"/>
    <property type="match status" value="1"/>
</dbReference>
<dbReference type="Gene3D" id="3.90.550.10">
    <property type="entry name" value="Spore Coat Polysaccharide Biosynthesis Protein SpsA, Chain A"/>
    <property type="match status" value="1"/>
</dbReference>
<sequence>MKTISIVVPMYNEAEVLPKMYSELTATINALDYGFEIVLVNDGSRDDTVQEALKLVEKDERVLLVDLSRNFGKEIALTAGLDKASGDAVIPMDADLQDPPTLIPDLVKKWEEGYQVVNAKRISRDADSFMKRTSAAIFYRLFRKLSGKTEIPENVGDFRLLDRQALDSLLSMREHHRFMKGLFAYVGYRQATVEYERPIRAAGETKFNYWKLWNFSLEGITSFSIAPLKVSTYLGVASAAFAFLYGIYIFVRTVLIGEDVPGFPTIVVLVTFLGGVQLFFLGVFGEYMGRMFNEVKNRPLYFVAREYRQTKNDNGDKE</sequence>
<evidence type="ECO:0000256" key="8">
    <source>
        <dbReference type="ARBA" id="ARBA00038152"/>
    </source>
</evidence>
<keyword evidence="4 11" id="KW-0808">Transferase</keyword>
<dbReference type="RefSeq" id="WP_127768142.1">
    <property type="nucleotide sequence ID" value="NZ_SADE01000004.1"/>
</dbReference>
<comment type="similarity">
    <text evidence="8">Belongs to the glycosyltransferase 2 family. GtrB subfamily.</text>
</comment>
<comment type="caution">
    <text evidence="11">The sequence shown here is derived from an EMBL/GenBank/DDBJ whole genome shotgun (WGS) entry which is preliminary data.</text>
</comment>
<feature type="transmembrane region" description="Helical" evidence="9">
    <location>
        <begin position="230"/>
        <end position="251"/>
    </location>
</feature>
<accession>A0A437QHT0</accession>
<organism evidence="11 12">
    <name type="scientific">Hwanghaeella grinnelliae</name>
    <dbReference type="NCBI Taxonomy" id="2500179"/>
    <lineage>
        <taxon>Bacteria</taxon>
        <taxon>Pseudomonadati</taxon>
        <taxon>Pseudomonadota</taxon>
        <taxon>Alphaproteobacteria</taxon>
        <taxon>Rhodospirillales</taxon>
        <taxon>Rhodospirillaceae</taxon>
        <taxon>Hwanghaeella</taxon>
    </lineage>
</organism>
<evidence type="ECO:0000259" key="10">
    <source>
        <dbReference type="Pfam" id="PF00535"/>
    </source>
</evidence>
<dbReference type="InterPro" id="IPR050256">
    <property type="entry name" value="Glycosyltransferase_2"/>
</dbReference>
<evidence type="ECO:0000256" key="2">
    <source>
        <dbReference type="ARBA" id="ARBA00022475"/>
    </source>
</evidence>
<comment type="subcellular location">
    <subcellularLocation>
        <location evidence="1">Cell membrane</location>
        <topology evidence="1">Multi-pass membrane protein</topology>
    </subcellularLocation>
</comment>
<feature type="domain" description="Glycosyltransferase 2-like" evidence="10">
    <location>
        <begin position="5"/>
        <end position="169"/>
    </location>
</feature>
<dbReference type="PANTHER" id="PTHR48090:SF1">
    <property type="entry name" value="PROPHAGE BACTOPRENOL GLUCOSYL TRANSFERASE HOMOLOG"/>
    <property type="match status" value="1"/>
</dbReference>
<evidence type="ECO:0000256" key="9">
    <source>
        <dbReference type="SAM" id="Phobius"/>
    </source>
</evidence>
<dbReference type="GO" id="GO:0005886">
    <property type="term" value="C:plasma membrane"/>
    <property type="evidence" value="ECO:0007669"/>
    <property type="project" value="UniProtKB-SubCell"/>
</dbReference>
<dbReference type="InterPro" id="IPR001173">
    <property type="entry name" value="Glyco_trans_2-like"/>
</dbReference>
<reference evidence="12" key="1">
    <citation type="submission" date="2019-01" db="EMBL/GenBank/DDBJ databases">
        <title>Gri0909 isolated from a small marine red alga.</title>
        <authorList>
            <person name="Kim J."/>
            <person name="Jeong S.E."/>
            <person name="Jeon C.O."/>
        </authorList>
    </citation>
    <scope>NUCLEOTIDE SEQUENCE [LARGE SCALE GENOMIC DNA]</scope>
    <source>
        <strain evidence="12">Gri0909</strain>
    </source>
</reference>
<evidence type="ECO:0000256" key="7">
    <source>
        <dbReference type="ARBA" id="ARBA00023136"/>
    </source>
</evidence>
<evidence type="ECO:0000313" key="11">
    <source>
        <dbReference type="EMBL" id="RVU34112.1"/>
    </source>
</evidence>
<protein>
    <submittedName>
        <fullName evidence="11">Glycosyltransferase</fullName>
    </submittedName>
</protein>
<gene>
    <name evidence="11" type="ORF">EOI86_23650</name>
</gene>
<keyword evidence="7 9" id="KW-0472">Membrane</keyword>
<dbReference type="PANTHER" id="PTHR48090">
    <property type="entry name" value="UNDECAPRENYL-PHOSPHATE 4-DEOXY-4-FORMAMIDO-L-ARABINOSE TRANSFERASE-RELATED"/>
    <property type="match status" value="1"/>
</dbReference>
<keyword evidence="2" id="KW-1003">Cell membrane</keyword>
<evidence type="ECO:0000256" key="3">
    <source>
        <dbReference type="ARBA" id="ARBA00022676"/>
    </source>
</evidence>
<feature type="transmembrane region" description="Helical" evidence="9">
    <location>
        <begin position="263"/>
        <end position="284"/>
    </location>
</feature>
<evidence type="ECO:0000256" key="6">
    <source>
        <dbReference type="ARBA" id="ARBA00022989"/>
    </source>
</evidence>
<keyword evidence="5 9" id="KW-0812">Transmembrane</keyword>
<dbReference type="CDD" id="cd04187">
    <property type="entry name" value="DPM1_like_bac"/>
    <property type="match status" value="1"/>
</dbReference>
<evidence type="ECO:0000256" key="4">
    <source>
        <dbReference type="ARBA" id="ARBA00022679"/>
    </source>
</evidence>
<dbReference type="OrthoDB" id="9807795at2"/>
<name>A0A437QHT0_9PROT</name>
<dbReference type="GO" id="GO:0016757">
    <property type="term" value="F:glycosyltransferase activity"/>
    <property type="evidence" value="ECO:0007669"/>
    <property type="project" value="UniProtKB-KW"/>
</dbReference>
<keyword evidence="3" id="KW-0328">Glycosyltransferase</keyword>
<dbReference type="Proteomes" id="UP000287447">
    <property type="component" value="Unassembled WGS sequence"/>
</dbReference>
<dbReference type="AlphaFoldDB" id="A0A437QHT0"/>
<dbReference type="InterPro" id="IPR029044">
    <property type="entry name" value="Nucleotide-diphossugar_trans"/>
</dbReference>
<dbReference type="FunFam" id="3.90.550.10:FF:000079">
    <property type="entry name" value="Probable glycosyl transferase"/>
    <property type="match status" value="1"/>
</dbReference>
<evidence type="ECO:0000256" key="5">
    <source>
        <dbReference type="ARBA" id="ARBA00022692"/>
    </source>
</evidence>
<proteinExistence type="inferred from homology"/>
<keyword evidence="12" id="KW-1185">Reference proteome</keyword>
<keyword evidence="6 9" id="KW-1133">Transmembrane helix</keyword>
<evidence type="ECO:0000256" key="1">
    <source>
        <dbReference type="ARBA" id="ARBA00004651"/>
    </source>
</evidence>
<dbReference type="SUPFAM" id="SSF53448">
    <property type="entry name" value="Nucleotide-diphospho-sugar transferases"/>
    <property type="match status" value="1"/>
</dbReference>